<keyword evidence="2" id="KW-1185">Reference proteome</keyword>
<evidence type="ECO:0000313" key="2">
    <source>
        <dbReference type="Proteomes" id="UP000827644"/>
    </source>
</evidence>
<protein>
    <submittedName>
        <fullName evidence="1">Uncharacterized protein</fullName>
    </submittedName>
</protein>
<reference evidence="1 2" key="1">
    <citation type="submission" date="2021-09" db="EMBL/GenBank/DDBJ databases">
        <title>Complete genome sequence of Fifi44.</title>
        <authorList>
            <person name="Kim S.G."/>
            <person name="Park J."/>
            <person name="Roh E."/>
        </authorList>
    </citation>
    <scope>NUCLEOTIDE SEQUENCE [LARGE SCALE GENOMIC DNA]</scope>
</reference>
<sequence length="66" mass="7611">MAILFIKYRDRANEVQIEGTLSELKVHLKGLDETVVEYVLLEDVDGTTGDDIESLITYCEFWETIE</sequence>
<accession>A0AAE8Y179</accession>
<name>A0AAE8Y179_9CAUD</name>
<gene>
    <name evidence="1" type="ORF">Fifi44_00002</name>
</gene>
<organism evidence="1 2">
    <name type="scientific">Erwinia phage Fifi44</name>
    <dbReference type="NCBI Taxonomy" id="2876597"/>
    <lineage>
        <taxon>Viruses</taxon>
        <taxon>Duplodnaviria</taxon>
        <taxon>Heunggongvirae</taxon>
        <taxon>Uroviricota</taxon>
        <taxon>Caudoviricetes</taxon>
        <taxon>Chaseviridae</taxon>
        <taxon>Cleopatravirinae</taxon>
        <taxon>Fifivirus</taxon>
        <taxon>Fifivirus fifi44</taxon>
    </lineage>
</organism>
<dbReference type="Proteomes" id="UP000827644">
    <property type="component" value="Segment"/>
</dbReference>
<evidence type="ECO:0000313" key="1">
    <source>
        <dbReference type="EMBL" id="UCR74871.1"/>
    </source>
</evidence>
<dbReference type="EMBL" id="OK073976">
    <property type="protein sequence ID" value="UCR74871.1"/>
    <property type="molecule type" value="Genomic_DNA"/>
</dbReference>
<proteinExistence type="predicted"/>